<reference evidence="1 2" key="1">
    <citation type="submission" date="2007-11" db="EMBL/GenBank/DDBJ databases">
        <authorList>
            <consortium name="The Salmonella enterica serovar Paratyphi B Genome Sequencing Project"/>
            <person name="McClelland M."/>
            <person name="Sanderson E.K."/>
            <person name="Porwollik S."/>
            <person name="Spieth J."/>
            <person name="Clifton W.S."/>
            <person name="Fulton R."/>
            <person name="Cordes M."/>
            <person name="Wollam A."/>
            <person name="Shah N."/>
            <person name="Pepin K."/>
            <person name="Bhonagiri V."/>
            <person name="Nash W."/>
            <person name="Johnson M."/>
            <person name="Thiruvilangam P."/>
            <person name="Wilson R."/>
        </authorList>
    </citation>
    <scope>NUCLEOTIDE SEQUENCE [LARGE SCALE GENOMIC DNA]</scope>
    <source>
        <strain evidence="2">ATCC BAA-1250 / SPB7</strain>
    </source>
</reference>
<dbReference type="KEGG" id="spq:SPAB_02791"/>
<sequence>MFKGYLWLRINRIITMSDVDIEGKSVKVITESSL</sequence>
<proteinExistence type="predicted"/>
<accession>A0A6C6Z3D9</accession>
<dbReference type="Proteomes" id="UP000008556">
    <property type="component" value="Chromosome"/>
</dbReference>
<name>A0A6C6Z3D9_SALPB</name>
<evidence type="ECO:0000313" key="1">
    <source>
        <dbReference type="EMBL" id="ABX68163.1"/>
    </source>
</evidence>
<gene>
    <name evidence="1" type="ordered locus">SPAB_02791</name>
</gene>
<dbReference type="EMBL" id="CP000886">
    <property type="protein sequence ID" value="ABX68163.1"/>
    <property type="molecule type" value="Genomic_DNA"/>
</dbReference>
<protein>
    <submittedName>
        <fullName evidence="1">Uncharacterized protein</fullName>
    </submittedName>
</protein>
<organism evidence="1 2">
    <name type="scientific">Salmonella paratyphi B (strain ATCC BAA-1250 / SPB7)</name>
    <dbReference type="NCBI Taxonomy" id="1016998"/>
    <lineage>
        <taxon>Bacteria</taxon>
        <taxon>Pseudomonadati</taxon>
        <taxon>Pseudomonadota</taxon>
        <taxon>Gammaproteobacteria</taxon>
        <taxon>Enterobacterales</taxon>
        <taxon>Enterobacteriaceae</taxon>
        <taxon>Salmonella</taxon>
    </lineage>
</organism>
<evidence type="ECO:0000313" key="2">
    <source>
        <dbReference type="Proteomes" id="UP000008556"/>
    </source>
</evidence>
<dbReference type="AlphaFoldDB" id="A0A6C6Z3D9"/>